<name>D3RY28_FERPA</name>
<sequence>MFAVEVIDLKKNFGKTKALDGLTFRVKRGEVYALLGPNGAGKSTTLKILVGLLKPDGGVAKIDGVNVKNRAEVMKKVGYIPEEPILFPYLTAKEVLIYSAKLRGLKDYEDRIEHLLDVFSLEEDKIVAGMSKGMVQKLAACVAFLHEPEILIMDEPMANMDPESQHVFKKEIRRMKATALISTHQLSEVEKFCDRVGVISKGKLVAEVDINEIDELERFFLEVVK</sequence>
<evidence type="ECO:0000256" key="2">
    <source>
        <dbReference type="ARBA" id="ARBA00022741"/>
    </source>
</evidence>
<dbReference type="InterPro" id="IPR003593">
    <property type="entry name" value="AAA+_ATPase"/>
</dbReference>
<keyword evidence="3" id="KW-0067">ATP-binding</keyword>
<evidence type="ECO:0000313" key="5">
    <source>
        <dbReference type="EMBL" id="ADC65391.1"/>
    </source>
</evidence>
<evidence type="ECO:0000256" key="1">
    <source>
        <dbReference type="ARBA" id="ARBA00022448"/>
    </source>
</evidence>
<protein>
    <submittedName>
        <fullName evidence="5">ABC transporter related protein</fullName>
    </submittedName>
</protein>
<dbReference type="PROSITE" id="PS50893">
    <property type="entry name" value="ABC_TRANSPORTER_2"/>
    <property type="match status" value="1"/>
</dbReference>
<dbReference type="SMART" id="SM00382">
    <property type="entry name" value="AAA"/>
    <property type="match status" value="1"/>
</dbReference>
<organism evidence="5 6">
    <name type="scientific">Ferroglobus placidus (strain DSM 10642 / AEDII12DO)</name>
    <dbReference type="NCBI Taxonomy" id="589924"/>
    <lineage>
        <taxon>Archaea</taxon>
        <taxon>Methanobacteriati</taxon>
        <taxon>Methanobacteriota</taxon>
        <taxon>Archaeoglobi</taxon>
        <taxon>Archaeoglobales</taxon>
        <taxon>Archaeoglobaceae</taxon>
        <taxon>Ferroglobus</taxon>
    </lineage>
</organism>
<accession>D3RY28</accession>
<dbReference type="HOGENOM" id="CLU_000604_1_2_2"/>
<dbReference type="AlphaFoldDB" id="D3RY28"/>
<dbReference type="Pfam" id="PF00005">
    <property type="entry name" value="ABC_tran"/>
    <property type="match status" value="1"/>
</dbReference>
<evidence type="ECO:0000256" key="3">
    <source>
        <dbReference type="ARBA" id="ARBA00022840"/>
    </source>
</evidence>
<keyword evidence="2" id="KW-0547">Nucleotide-binding</keyword>
<dbReference type="GO" id="GO:0016887">
    <property type="term" value="F:ATP hydrolysis activity"/>
    <property type="evidence" value="ECO:0007669"/>
    <property type="project" value="InterPro"/>
</dbReference>
<dbReference type="EMBL" id="CP001899">
    <property type="protein sequence ID" value="ADC65391.1"/>
    <property type="molecule type" value="Genomic_DNA"/>
</dbReference>
<feature type="domain" description="ABC transporter" evidence="4">
    <location>
        <begin position="4"/>
        <end position="225"/>
    </location>
</feature>
<keyword evidence="1" id="KW-0813">Transport</keyword>
<dbReference type="SUPFAM" id="SSF52540">
    <property type="entry name" value="P-loop containing nucleoside triphosphate hydrolases"/>
    <property type="match status" value="1"/>
</dbReference>
<reference evidence="5 6" key="2">
    <citation type="journal article" date="2011" name="Stand. Genomic Sci.">
        <title>Complete genome sequence of Ferroglobus placidus AEDII12DO.</title>
        <authorList>
            <person name="Anderson I."/>
            <person name="Risso C."/>
            <person name="Holmes D."/>
            <person name="Lucas S."/>
            <person name="Copeland A."/>
            <person name="Lapidus A."/>
            <person name="Cheng J.F."/>
            <person name="Bruce D."/>
            <person name="Goodwin L."/>
            <person name="Pitluck S."/>
            <person name="Saunders E."/>
            <person name="Brettin T."/>
            <person name="Detter J.C."/>
            <person name="Han C."/>
            <person name="Tapia R."/>
            <person name="Larimer F."/>
            <person name="Land M."/>
            <person name="Hauser L."/>
            <person name="Woyke T."/>
            <person name="Lovley D."/>
            <person name="Kyrpides N."/>
            <person name="Ivanova N."/>
        </authorList>
    </citation>
    <scope>NUCLEOTIDE SEQUENCE [LARGE SCALE GENOMIC DNA]</scope>
    <source>
        <strain evidence="6">DSM 10642 / AEDII12DO</strain>
    </source>
</reference>
<dbReference type="InterPro" id="IPR051782">
    <property type="entry name" value="ABC_Transporter_VariousFunc"/>
</dbReference>
<dbReference type="PANTHER" id="PTHR42939:SF1">
    <property type="entry name" value="ABC TRANSPORTER ATP-BINDING PROTEIN ALBC-RELATED"/>
    <property type="match status" value="1"/>
</dbReference>
<dbReference type="KEGG" id="fpl:Ferp_1237"/>
<dbReference type="STRING" id="589924.Ferp_1237"/>
<dbReference type="GO" id="GO:0005524">
    <property type="term" value="F:ATP binding"/>
    <property type="evidence" value="ECO:0007669"/>
    <property type="project" value="UniProtKB-KW"/>
</dbReference>
<dbReference type="InterPro" id="IPR003439">
    <property type="entry name" value="ABC_transporter-like_ATP-bd"/>
</dbReference>
<dbReference type="InterPro" id="IPR027417">
    <property type="entry name" value="P-loop_NTPase"/>
</dbReference>
<gene>
    <name evidence="5" type="ordered locus">Ferp_1237</name>
</gene>
<dbReference type="PaxDb" id="589924-Ferp_1237"/>
<dbReference type="CDD" id="cd03230">
    <property type="entry name" value="ABC_DR_subfamily_A"/>
    <property type="match status" value="1"/>
</dbReference>
<dbReference type="PANTHER" id="PTHR42939">
    <property type="entry name" value="ABC TRANSPORTER ATP-BINDING PROTEIN ALBC-RELATED"/>
    <property type="match status" value="1"/>
</dbReference>
<dbReference type="Proteomes" id="UP000002613">
    <property type="component" value="Chromosome"/>
</dbReference>
<dbReference type="Gene3D" id="3.40.50.300">
    <property type="entry name" value="P-loop containing nucleotide triphosphate hydrolases"/>
    <property type="match status" value="1"/>
</dbReference>
<reference evidence="6" key="1">
    <citation type="submission" date="2010-02" db="EMBL/GenBank/DDBJ databases">
        <title>Complete sequence of Ferroglobus placidus DSM 10642.</title>
        <authorList>
            <consortium name="US DOE Joint Genome Institute"/>
            <person name="Lucas S."/>
            <person name="Copeland A."/>
            <person name="Lapidus A."/>
            <person name="Cheng J.-F."/>
            <person name="Bruce D."/>
            <person name="Goodwin L."/>
            <person name="Pitluck S."/>
            <person name="Saunders E."/>
            <person name="Brettin T."/>
            <person name="Detter J.C."/>
            <person name="Han C."/>
            <person name="Tapia R."/>
            <person name="Larimer F."/>
            <person name="Land M."/>
            <person name="Hauser L."/>
            <person name="Kyrpides N."/>
            <person name="Ivanova N."/>
            <person name="Holmes D."/>
            <person name="Lovley D."/>
            <person name="Kyrpides N."/>
            <person name="Anderson I.J."/>
            <person name="Woyke T."/>
        </authorList>
    </citation>
    <scope>NUCLEOTIDE SEQUENCE [LARGE SCALE GENOMIC DNA]</scope>
    <source>
        <strain evidence="6">DSM 10642 / AEDII12DO</strain>
    </source>
</reference>
<evidence type="ECO:0000313" key="6">
    <source>
        <dbReference type="Proteomes" id="UP000002613"/>
    </source>
</evidence>
<keyword evidence="6" id="KW-1185">Reference proteome</keyword>
<dbReference type="eggNOG" id="arCOG00194">
    <property type="taxonomic scope" value="Archaea"/>
</dbReference>
<proteinExistence type="predicted"/>
<evidence type="ECO:0000259" key="4">
    <source>
        <dbReference type="PROSITE" id="PS50893"/>
    </source>
</evidence>